<dbReference type="CDD" id="cd00303">
    <property type="entry name" value="retropepsin_like"/>
    <property type="match status" value="1"/>
</dbReference>
<keyword evidence="3" id="KW-1185">Reference proteome</keyword>
<reference evidence="2" key="1">
    <citation type="submission" date="2023-07" db="EMBL/GenBank/DDBJ databases">
        <title>draft genome sequence of fig (Ficus carica).</title>
        <authorList>
            <person name="Takahashi T."/>
            <person name="Nishimura K."/>
        </authorList>
    </citation>
    <scope>NUCLEOTIDE SEQUENCE</scope>
</reference>
<feature type="region of interest" description="Disordered" evidence="1">
    <location>
        <begin position="470"/>
        <end position="498"/>
    </location>
</feature>
<dbReference type="PANTHER" id="PTHR33240">
    <property type="entry name" value="OS08G0508500 PROTEIN"/>
    <property type="match status" value="1"/>
</dbReference>
<evidence type="ECO:0000313" key="2">
    <source>
        <dbReference type="EMBL" id="GMN48210.1"/>
    </source>
</evidence>
<feature type="region of interest" description="Disordered" evidence="1">
    <location>
        <begin position="110"/>
        <end position="129"/>
    </location>
</feature>
<organism evidence="2 3">
    <name type="scientific">Ficus carica</name>
    <name type="common">Common fig</name>
    <dbReference type="NCBI Taxonomy" id="3494"/>
    <lineage>
        <taxon>Eukaryota</taxon>
        <taxon>Viridiplantae</taxon>
        <taxon>Streptophyta</taxon>
        <taxon>Embryophyta</taxon>
        <taxon>Tracheophyta</taxon>
        <taxon>Spermatophyta</taxon>
        <taxon>Magnoliopsida</taxon>
        <taxon>eudicotyledons</taxon>
        <taxon>Gunneridae</taxon>
        <taxon>Pentapetalae</taxon>
        <taxon>rosids</taxon>
        <taxon>fabids</taxon>
        <taxon>Rosales</taxon>
        <taxon>Moraceae</taxon>
        <taxon>Ficeae</taxon>
        <taxon>Ficus</taxon>
    </lineage>
</organism>
<sequence length="498" mass="55475">MLRRTSMLEGKGRGSLWSENPGGKVPSIYPTGRHRRARPKPGLWSRTAPGPLPLRTDRARRNQNKYCYFHKDVGHDTKDCIQLRDQIKLLVQDGHLLEFMERIITPVGTANRTAPATHPNPGPSNRSNDSELEHIVHTIFSGNATDDTASSRRSYVRDARRFARGEYINMEEHVAKICHQDSTPITFTDDEADRLLHSNNDALIGEIRIADNVVRRVLIDNGSSADILFMDAFTRLKIEGVVLTPAQTPLYGFAGECVRAAGTVSLQITVGDGPERATQMVEFIIVGRSSVYNINMGRPTLNALKAVVSTYHLAMKFPTTSGIEVFRGKQAGARKCYMEAMNKVCRKAPEPITVATVFTVDGIDALFGDIKLIKKVPGPRYEVPMLVTDQSWTWVNSKEKPKPTVGGDRAGPTIKSAQADHPLRRSPIHEMRTGHKVCSGRPSTPKVPDPRNEVLMLVTDQSWTWVNSKENPSLLEEVPEQDPPQDLLEQPHTNECIK</sequence>
<evidence type="ECO:0000256" key="1">
    <source>
        <dbReference type="SAM" id="MobiDB-lite"/>
    </source>
</evidence>
<protein>
    <submittedName>
        <fullName evidence="2">Uncharacterized protein</fullName>
    </submittedName>
</protein>
<proteinExistence type="predicted"/>
<accession>A0AA88AAJ6</accession>
<evidence type="ECO:0000313" key="3">
    <source>
        <dbReference type="Proteomes" id="UP001187192"/>
    </source>
</evidence>
<feature type="region of interest" description="Disordered" evidence="1">
    <location>
        <begin position="1"/>
        <end position="56"/>
    </location>
</feature>
<dbReference type="AlphaFoldDB" id="A0AA88AAJ6"/>
<gene>
    <name evidence="2" type="ORF">TIFTF001_017399</name>
</gene>
<comment type="caution">
    <text evidence="2">The sequence shown here is derived from an EMBL/GenBank/DDBJ whole genome shotgun (WGS) entry which is preliminary data.</text>
</comment>
<dbReference type="Proteomes" id="UP001187192">
    <property type="component" value="Unassembled WGS sequence"/>
</dbReference>
<dbReference type="PANTHER" id="PTHR33240:SF15">
    <property type="entry name" value="GAG-PRO-LIKE PROTEIN"/>
    <property type="match status" value="1"/>
</dbReference>
<dbReference type="EMBL" id="BTGU01000027">
    <property type="protein sequence ID" value="GMN48210.1"/>
    <property type="molecule type" value="Genomic_DNA"/>
</dbReference>
<name>A0AA88AAJ6_FICCA</name>